<proteinExistence type="predicted"/>
<comment type="caution">
    <text evidence="2">The sequence shown here is derived from an EMBL/GenBank/DDBJ whole genome shotgun (WGS) entry which is preliminary data.</text>
</comment>
<dbReference type="Proteomes" id="UP001600941">
    <property type="component" value="Unassembled WGS sequence"/>
</dbReference>
<dbReference type="RefSeq" id="WP_227212062.1">
    <property type="nucleotide sequence ID" value="NZ_BAABZQ010000001.1"/>
</dbReference>
<dbReference type="PANTHER" id="PTHR34351">
    <property type="entry name" value="SLR1927 PROTEIN-RELATED"/>
    <property type="match status" value="1"/>
</dbReference>
<evidence type="ECO:0000313" key="2">
    <source>
        <dbReference type="EMBL" id="GAA6500910.1"/>
    </source>
</evidence>
<organism evidence="2 3">
    <name type="scientific">Blautia parvula</name>
    <dbReference type="NCBI Taxonomy" id="2877527"/>
    <lineage>
        <taxon>Bacteria</taxon>
        <taxon>Bacillati</taxon>
        <taxon>Bacillota</taxon>
        <taxon>Clostridia</taxon>
        <taxon>Lachnospirales</taxon>
        <taxon>Lachnospiraceae</taxon>
        <taxon>Blautia</taxon>
    </lineage>
</organism>
<keyword evidence="1" id="KW-0812">Transmembrane</keyword>
<sequence length="365" mass="41972">MRKFLITLVLVLFFYLAGLYRSSSVMIFISAFLVFLTILGILSKYLARRLEIGVEPERNKVSKGSTLTVALTAANRSRVPVMRFEVRLKIWNRGTSKAEVKKIQGYVPGRGTARIEAEISPKHCGVLEICTEKAKVWEPLCLFFGQRKTQASCKAVVFPKGYEMQFFMDSLPFGMEAEAGKNRPGVQPPEIYQIQAYRPGDGLRDIHWKLTARSGELLSKQYCTEVQAPVFVFWETRVEKPLSPGQMDAFWELCYAVSAGLLKEKISHQVGCWDRMTGQIQVYPTACCEDIMDNVCEMIRRDALTVENGYTEEVYLREMYRRQEEGEIVLCMDTSLRLHLYHKLLIQFSEDDYAEEIKKERFLLS</sequence>
<evidence type="ECO:0000313" key="3">
    <source>
        <dbReference type="Proteomes" id="UP001600941"/>
    </source>
</evidence>
<reference evidence="2 3" key="1">
    <citation type="submission" date="2024-04" db="EMBL/GenBank/DDBJ databases">
        <title>Defined microbial consortia suppress multidrug-resistant proinflammatory Enterobacteriaceae via ecological control.</title>
        <authorList>
            <person name="Furuichi M."/>
            <person name="Kawaguchi T."/>
            <person name="Pust M."/>
            <person name="Yasuma K."/>
            <person name="Plichta D."/>
            <person name="Hasegawa N."/>
            <person name="Ohya T."/>
            <person name="Bhattarai S."/>
            <person name="Sasajima S."/>
            <person name="Aoto Y."/>
            <person name="Tuganbaev T."/>
            <person name="Yaginuma M."/>
            <person name="Ueda M."/>
            <person name="Okahashi N."/>
            <person name="Amafuji K."/>
            <person name="Kiridooshi Y."/>
            <person name="Sugita K."/>
            <person name="Strazar M."/>
            <person name="Skelly A."/>
            <person name="Suda W."/>
            <person name="Hattori M."/>
            <person name="Nakamoto N."/>
            <person name="Caballero S."/>
            <person name="Norman J."/>
            <person name="Olle B."/>
            <person name="Tanoue T."/>
            <person name="Arita M."/>
            <person name="Bucci V."/>
            <person name="Atarashi K."/>
            <person name="Xavier R."/>
            <person name="Honda K."/>
        </authorList>
    </citation>
    <scope>NUCLEOTIDE SEQUENCE [LARGE SCALE GENOMIC DNA]</scope>
    <source>
        <strain evidence="3">k34-0107-D12</strain>
    </source>
</reference>
<feature type="transmembrane region" description="Helical" evidence="1">
    <location>
        <begin position="28"/>
        <end position="47"/>
    </location>
</feature>
<evidence type="ECO:0008006" key="4">
    <source>
        <dbReference type="Google" id="ProtNLM"/>
    </source>
</evidence>
<name>A0ABQ0BWK4_9FIRM</name>
<evidence type="ECO:0000256" key="1">
    <source>
        <dbReference type="SAM" id="Phobius"/>
    </source>
</evidence>
<keyword evidence="1" id="KW-1133">Transmembrane helix</keyword>
<keyword evidence="3" id="KW-1185">Reference proteome</keyword>
<protein>
    <recommendedName>
        <fullName evidence="4">DUF58 domain-containing protein</fullName>
    </recommendedName>
</protein>
<keyword evidence="1" id="KW-0472">Membrane</keyword>
<accession>A0ABQ0BWK4</accession>
<dbReference type="EMBL" id="BAABZQ010000001">
    <property type="protein sequence ID" value="GAA6500910.1"/>
    <property type="molecule type" value="Genomic_DNA"/>
</dbReference>
<dbReference type="PANTHER" id="PTHR34351:SF1">
    <property type="entry name" value="SLR1927 PROTEIN"/>
    <property type="match status" value="1"/>
</dbReference>
<gene>
    <name evidence="2" type="ORF">K340107D12_37260</name>
</gene>